<dbReference type="PANTHER" id="PTHR11863">
    <property type="entry name" value="STEROL DESATURASE"/>
    <property type="match status" value="1"/>
</dbReference>
<protein>
    <submittedName>
        <fullName evidence="8">Fatty acid hydroxylase</fullName>
    </submittedName>
</protein>
<evidence type="ECO:0000256" key="5">
    <source>
        <dbReference type="ARBA" id="ARBA00023136"/>
    </source>
</evidence>
<dbReference type="GO" id="GO:0016491">
    <property type="term" value="F:oxidoreductase activity"/>
    <property type="evidence" value="ECO:0007669"/>
    <property type="project" value="InterPro"/>
</dbReference>
<keyword evidence="4 6" id="KW-1133">Transmembrane helix</keyword>
<proteinExistence type="inferred from homology"/>
<evidence type="ECO:0000256" key="4">
    <source>
        <dbReference type="ARBA" id="ARBA00022989"/>
    </source>
</evidence>
<comment type="similarity">
    <text evidence="2">Belongs to the sterol desaturase family.</text>
</comment>
<evidence type="ECO:0000256" key="2">
    <source>
        <dbReference type="ARBA" id="ARBA00009324"/>
    </source>
</evidence>
<sequence length="676" mass="78534">MALEISDEILGIFVPIIVYWVYSGMYVILESFKIIEKYKLHSKKEENEKNLVSRFTVVKGVLLQQTFQAIVFFLLFKVMGENDAGESKGESTSSSIFVIATQIIVAMLVLDTYQYFTHRYAHQNKFLYRNFHSYHHRLVVPYSFGALYNHLVDGLFFDTMGGALSAFISGMSPRTSIFFFSFATIKTIDDHCGILFPGNPFHIFFWNNTAFHDVHHQLHGTKYNFSQPFFVMWDQIMGTYMPYSIVKRAEGMYVMLESFEIIEKYKLHSKKEENEKNLVSRFTVVKGVLLQQTFQAIVIFLLFKVMGENYAGESTSSIFVKARQFFVAMLVFDTYQYFTHRYAHHNKFLYRHFHSYHHRLVVPYSFGAFYNHLVDGCLFDTMGGALSAFISGMSPRTSMFFFCFTTIKAIDDHCGILFPGNPFHLLFWNNTAFHDVHHQLHGIYVCLESFENYRLHSKKEEDEKNLVSKRTVVKGVILQQILQAAVAVLLFTITGSDTGASTEQATSLIVLARQFITAMLVMDTWQYFFHRYMHHNKFLYRHLHSQHHRLVVPYAFGALYNHPLEGLLMDTIGGALSFLVSGMSPRTSIFFFSFATIKTVDDHCGLLLPGNLFHIFFRNNAAYHDVHHQLYGSKYNFSQPFFVMWDRILGTYMPYTLEKRVEGGFEARPTKEYKDD</sequence>
<dbReference type="GO" id="GO:0005506">
    <property type="term" value="F:iron ion binding"/>
    <property type="evidence" value="ECO:0007669"/>
    <property type="project" value="InterPro"/>
</dbReference>
<feature type="domain" description="Fatty acid hydroxylase" evidence="7">
    <location>
        <begin position="104"/>
        <end position="239"/>
    </location>
</feature>
<feature type="transmembrane region" description="Helical" evidence="6">
    <location>
        <begin position="96"/>
        <end position="116"/>
    </location>
</feature>
<dbReference type="InterPro" id="IPR050307">
    <property type="entry name" value="Sterol_Desaturase_Related"/>
</dbReference>
<evidence type="ECO:0000259" key="7">
    <source>
        <dbReference type="Pfam" id="PF04116"/>
    </source>
</evidence>
<accession>A0A1R3I8Z7</accession>
<comment type="subcellular location">
    <subcellularLocation>
        <location evidence="1">Membrane</location>
    </subcellularLocation>
</comment>
<comment type="caution">
    <text evidence="8">The sequence shown here is derived from an EMBL/GenBank/DDBJ whole genome shotgun (WGS) entry which is preliminary data.</text>
</comment>
<dbReference type="GO" id="GO:0008610">
    <property type="term" value="P:lipid biosynthetic process"/>
    <property type="evidence" value="ECO:0007669"/>
    <property type="project" value="InterPro"/>
</dbReference>
<reference evidence="8 9" key="1">
    <citation type="submission" date="2013-09" db="EMBL/GenBank/DDBJ databases">
        <title>Corchorus capsularis genome sequencing.</title>
        <authorList>
            <person name="Alam M."/>
            <person name="Haque M.S."/>
            <person name="Islam M.S."/>
            <person name="Emdad E.M."/>
            <person name="Islam M.M."/>
            <person name="Ahmed B."/>
            <person name="Halim A."/>
            <person name="Hossen Q.M.M."/>
            <person name="Hossain M.Z."/>
            <person name="Ahmed R."/>
            <person name="Khan M.M."/>
            <person name="Islam R."/>
            <person name="Rashid M.M."/>
            <person name="Khan S.A."/>
            <person name="Rahman M.S."/>
            <person name="Alam M."/>
        </authorList>
    </citation>
    <scope>NUCLEOTIDE SEQUENCE [LARGE SCALE GENOMIC DNA]</scope>
    <source>
        <strain evidence="9">cv. CVL-1</strain>
        <tissue evidence="8">Whole seedling</tissue>
    </source>
</reference>
<organism evidence="8 9">
    <name type="scientific">Corchorus capsularis</name>
    <name type="common">Jute</name>
    <dbReference type="NCBI Taxonomy" id="210143"/>
    <lineage>
        <taxon>Eukaryota</taxon>
        <taxon>Viridiplantae</taxon>
        <taxon>Streptophyta</taxon>
        <taxon>Embryophyta</taxon>
        <taxon>Tracheophyta</taxon>
        <taxon>Spermatophyta</taxon>
        <taxon>Magnoliopsida</taxon>
        <taxon>eudicotyledons</taxon>
        <taxon>Gunneridae</taxon>
        <taxon>Pentapetalae</taxon>
        <taxon>rosids</taxon>
        <taxon>malvids</taxon>
        <taxon>Malvales</taxon>
        <taxon>Malvaceae</taxon>
        <taxon>Grewioideae</taxon>
        <taxon>Apeibeae</taxon>
        <taxon>Corchorus</taxon>
    </lineage>
</organism>
<feature type="domain" description="Fatty acid hydroxylase" evidence="7">
    <location>
        <begin position="325"/>
        <end position="441"/>
    </location>
</feature>
<feature type="domain" description="Fatty acid hydroxylase" evidence="7">
    <location>
        <begin position="516"/>
        <end position="651"/>
    </location>
</feature>
<evidence type="ECO:0000256" key="6">
    <source>
        <dbReference type="SAM" id="Phobius"/>
    </source>
</evidence>
<keyword evidence="9" id="KW-1185">Reference proteome</keyword>
<keyword evidence="3 6" id="KW-0812">Transmembrane</keyword>
<dbReference type="AlphaFoldDB" id="A0A1R3I8Z7"/>
<feature type="transmembrane region" description="Helical" evidence="6">
    <location>
        <begin position="12"/>
        <end position="35"/>
    </location>
</feature>
<dbReference type="EMBL" id="AWWV01010499">
    <property type="protein sequence ID" value="OMO79034.1"/>
    <property type="molecule type" value="Genomic_DNA"/>
</dbReference>
<evidence type="ECO:0000256" key="1">
    <source>
        <dbReference type="ARBA" id="ARBA00004370"/>
    </source>
</evidence>
<dbReference type="STRING" id="210143.A0A1R3I8Z7"/>
<dbReference type="Gramene" id="OMO79034">
    <property type="protein sequence ID" value="OMO79034"/>
    <property type="gene ID" value="CCACVL1_13933"/>
</dbReference>
<keyword evidence="5 6" id="KW-0472">Membrane</keyword>
<name>A0A1R3I8Z7_COCAP</name>
<evidence type="ECO:0000256" key="3">
    <source>
        <dbReference type="ARBA" id="ARBA00022692"/>
    </source>
</evidence>
<gene>
    <name evidence="8" type="ORF">CCACVL1_13933</name>
</gene>
<dbReference type="GO" id="GO:0016020">
    <property type="term" value="C:membrane"/>
    <property type="evidence" value="ECO:0007669"/>
    <property type="project" value="UniProtKB-SubCell"/>
</dbReference>
<evidence type="ECO:0000313" key="9">
    <source>
        <dbReference type="Proteomes" id="UP000188268"/>
    </source>
</evidence>
<feature type="transmembrane region" description="Helical" evidence="6">
    <location>
        <begin position="56"/>
        <end position="76"/>
    </location>
</feature>
<dbReference type="Pfam" id="PF04116">
    <property type="entry name" value="FA_hydroxylase"/>
    <property type="match status" value="3"/>
</dbReference>
<evidence type="ECO:0000313" key="8">
    <source>
        <dbReference type="EMBL" id="OMO79034.1"/>
    </source>
</evidence>
<dbReference type="OrthoDB" id="408954at2759"/>
<dbReference type="InterPro" id="IPR006694">
    <property type="entry name" value="Fatty_acid_hydroxylase"/>
</dbReference>
<dbReference type="Proteomes" id="UP000188268">
    <property type="component" value="Unassembled WGS sequence"/>
</dbReference>